<reference evidence="2 3" key="2">
    <citation type="submission" date="2018-11" db="EMBL/GenBank/DDBJ databases">
        <authorList>
            <consortium name="Pathogen Informatics"/>
        </authorList>
    </citation>
    <scope>NUCLEOTIDE SEQUENCE [LARGE SCALE GENOMIC DNA]</scope>
</reference>
<dbReference type="GO" id="GO:0005886">
    <property type="term" value="C:plasma membrane"/>
    <property type="evidence" value="ECO:0007669"/>
    <property type="project" value="TreeGrafter"/>
</dbReference>
<sequence length="122" mass="14382">MGTAYGVEGYIGPTTVAVKQLKANADENEKREFLAEMDIMKQVGRHPNIVAMYGCCTEPNHQCMIMEYVPFGDLKHYLQNLRNLLYKLLTEWYIRSIYSFFFLFQSLQFNDLFRFIKSLNPY</sequence>
<dbReference type="WBParaSite" id="BTMF_0000305701-mRNA-1">
    <property type="protein sequence ID" value="BTMF_0000305701-mRNA-1"/>
    <property type="gene ID" value="BTMF_0000305701"/>
</dbReference>
<dbReference type="Gene3D" id="3.30.200.20">
    <property type="entry name" value="Phosphorylase Kinase, domain 1"/>
    <property type="match status" value="1"/>
</dbReference>
<dbReference type="EMBL" id="UZAG01001943">
    <property type="protein sequence ID" value="VDO12435.1"/>
    <property type="molecule type" value="Genomic_DNA"/>
</dbReference>
<dbReference type="PROSITE" id="PS50011">
    <property type="entry name" value="PROTEIN_KINASE_DOM"/>
    <property type="match status" value="1"/>
</dbReference>
<dbReference type="InterPro" id="IPR020635">
    <property type="entry name" value="Tyr_kinase_cat_dom"/>
</dbReference>
<keyword evidence="3" id="KW-1185">Reference proteome</keyword>
<accession>A0A0R3Q9P6</accession>
<proteinExistence type="predicted"/>
<evidence type="ECO:0000313" key="3">
    <source>
        <dbReference type="Proteomes" id="UP000280834"/>
    </source>
</evidence>
<dbReference type="PANTHER" id="PTHR24416">
    <property type="entry name" value="TYROSINE-PROTEIN KINASE RECEPTOR"/>
    <property type="match status" value="1"/>
</dbReference>
<dbReference type="GO" id="GO:0004714">
    <property type="term" value="F:transmembrane receptor protein tyrosine kinase activity"/>
    <property type="evidence" value="ECO:0007669"/>
    <property type="project" value="TreeGrafter"/>
</dbReference>
<dbReference type="InterPro" id="IPR001245">
    <property type="entry name" value="Ser-Thr/Tyr_kinase_cat_dom"/>
</dbReference>
<name>A0A0R3Q9P6_9BILA</name>
<dbReference type="STRING" id="42155.A0A0R3Q9P6"/>
<dbReference type="GO" id="GO:0043235">
    <property type="term" value="C:receptor complex"/>
    <property type="evidence" value="ECO:0007669"/>
    <property type="project" value="TreeGrafter"/>
</dbReference>
<organism evidence="4">
    <name type="scientific">Brugia timori</name>
    <dbReference type="NCBI Taxonomy" id="42155"/>
    <lineage>
        <taxon>Eukaryota</taxon>
        <taxon>Metazoa</taxon>
        <taxon>Ecdysozoa</taxon>
        <taxon>Nematoda</taxon>
        <taxon>Chromadorea</taxon>
        <taxon>Rhabditida</taxon>
        <taxon>Spirurina</taxon>
        <taxon>Spiruromorpha</taxon>
        <taxon>Filarioidea</taxon>
        <taxon>Onchocercidae</taxon>
        <taxon>Brugia</taxon>
    </lineage>
</organism>
<evidence type="ECO:0000313" key="2">
    <source>
        <dbReference type="EMBL" id="VDO12435.1"/>
    </source>
</evidence>
<dbReference type="GO" id="GO:0005524">
    <property type="term" value="F:ATP binding"/>
    <property type="evidence" value="ECO:0007669"/>
    <property type="project" value="InterPro"/>
</dbReference>
<dbReference type="SUPFAM" id="SSF56112">
    <property type="entry name" value="Protein kinase-like (PK-like)"/>
    <property type="match status" value="1"/>
</dbReference>
<dbReference type="PANTHER" id="PTHR24416:SF594">
    <property type="entry name" value="PROTEIN KINASE DOMAIN-CONTAINING PROTEIN"/>
    <property type="match status" value="1"/>
</dbReference>
<dbReference type="AlphaFoldDB" id="A0A0R3Q9P6"/>
<gene>
    <name evidence="2" type="ORF">BTMF_LOCUS2378</name>
</gene>
<dbReference type="GO" id="GO:0007169">
    <property type="term" value="P:cell surface receptor protein tyrosine kinase signaling pathway"/>
    <property type="evidence" value="ECO:0007669"/>
    <property type="project" value="TreeGrafter"/>
</dbReference>
<evidence type="ECO:0000259" key="1">
    <source>
        <dbReference type="PROSITE" id="PS50011"/>
    </source>
</evidence>
<reference evidence="4" key="1">
    <citation type="submission" date="2017-02" db="UniProtKB">
        <authorList>
            <consortium name="WormBaseParasite"/>
        </authorList>
    </citation>
    <scope>IDENTIFICATION</scope>
</reference>
<dbReference type="InterPro" id="IPR000719">
    <property type="entry name" value="Prot_kinase_dom"/>
</dbReference>
<dbReference type="SMART" id="SM00219">
    <property type="entry name" value="TyrKc"/>
    <property type="match status" value="1"/>
</dbReference>
<dbReference type="Proteomes" id="UP000280834">
    <property type="component" value="Unassembled WGS sequence"/>
</dbReference>
<feature type="domain" description="Protein kinase" evidence="1">
    <location>
        <begin position="1"/>
        <end position="122"/>
    </location>
</feature>
<dbReference type="Pfam" id="PF07714">
    <property type="entry name" value="PK_Tyr_Ser-Thr"/>
    <property type="match status" value="1"/>
</dbReference>
<protein>
    <submittedName>
        <fullName evidence="4">Protein kinase domain-containing protein</fullName>
    </submittedName>
</protein>
<evidence type="ECO:0000313" key="4">
    <source>
        <dbReference type="WBParaSite" id="BTMF_0000305701-mRNA-1"/>
    </source>
</evidence>
<dbReference type="InterPro" id="IPR050122">
    <property type="entry name" value="RTK"/>
</dbReference>
<dbReference type="InterPro" id="IPR011009">
    <property type="entry name" value="Kinase-like_dom_sf"/>
</dbReference>